<dbReference type="WBParaSite" id="TMUE_3000014736.1">
    <property type="protein sequence ID" value="TMUE_3000014736.1"/>
    <property type="gene ID" value="WBGene00290521"/>
</dbReference>
<sequence length="268" mass="30906">MDKVVVNLSSTALDDTQKTILSKGLNFVPTPKSPPILDVIASTLKGLSNADQRTADTIKCCISNILLPRHNIKFNITPIERTALRDLKKNNSILITKADKGDVVVILDRKTNDVTLSYIRRYIYFTSNSKCPELYGLPKIHKPDTPLRPVLLLLCTFLITMEHYTCQRSITEIITSVDTDRVKSEYTKTLEEHLKRCTVSIEDLKVMERECNEECTVEGQRLLFPQSHYEYCVADCRFRKLKAAIEREYYRFKTKQPRVRKVRFADGR</sequence>
<organism evidence="1 2">
    <name type="scientific">Trichuris muris</name>
    <name type="common">Mouse whipworm</name>
    <dbReference type="NCBI Taxonomy" id="70415"/>
    <lineage>
        <taxon>Eukaryota</taxon>
        <taxon>Metazoa</taxon>
        <taxon>Ecdysozoa</taxon>
        <taxon>Nematoda</taxon>
        <taxon>Enoplea</taxon>
        <taxon>Dorylaimia</taxon>
        <taxon>Trichinellida</taxon>
        <taxon>Trichuridae</taxon>
        <taxon>Trichuris</taxon>
    </lineage>
</organism>
<protein>
    <submittedName>
        <fullName evidence="2">Uncharacterized protein</fullName>
    </submittedName>
</protein>
<accession>A0A5S6R560</accession>
<proteinExistence type="predicted"/>
<reference evidence="2" key="1">
    <citation type="submission" date="2019-12" db="UniProtKB">
        <authorList>
            <consortium name="WormBaseParasite"/>
        </authorList>
    </citation>
    <scope>IDENTIFICATION</scope>
</reference>
<dbReference type="Proteomes" id="UP000046395">
    <property type="component" value="Unassembled WGS sequence"/>
</dbReference>
<evidence type="ECO:0000313" key="2">
    <source>
        <dbReference type="WBParaSite" id="TMUE_3000014736.1"/>
    </source>
</evidence>
<evidence type="ECO:0000313" key="1">
    <source>
        <dbReference type="Proteomes" id="UP000046395"/>
    </source>
</evidence>
<dbReference type="AlphaFoldDB" id="A0A5S6R560"/>
<keyword evidence="1" id="KW-1185">Reference proteome</keyword>
<name>A0A5S6R560_TRIMR</name>